<keyword evidence="12" id="KW-0902">Two-component regulatory system</keyword>
<dbReference type="SMART" id="SM00387">
    <property type="entry name" value="HATPase_c"/>
    <property type="match status" value="1"/>
</dbReference>
<dbReference type="EC" id="2.7.13.3" evidence="3"/>
<dbReference type="InterPro" id="IPR036890">
    <property type="entry name" value="HATPase_C_sf"/>
</dbReference>
<dbReference type="GO" id="GO:0005886">
    <property type="term" value="C:plasma membrane"/>
    <property type="evidence" value="ECO:0007669"/>
    <property type="project" value="UniProtKB-SubCell"/>
</dbReference>
<feature type="transmembrane region" description="Helical" evidence="15">
    <location>
        <begin position="12"/>
        <end position="31"/>
    </location>
</feature>
<evidence type="ECO:0000256" key="5">
    <source>
        <dbReference type="ARBA" id="ARBA00022553"/>
    </source>
</evidence>
<feature type="coiled-coil region" evidence="14">
    <location>
        <begin position="631"/>
        <end position="658"/>
    </location>
</feature>
<keyword evidence="13 15" id="KW-0472">Membrane</keyword>
<dbReference type="InterPro" id="IPR003594">
    <property type="entry name" value="HATPase_dom"/>
</dbReference>
<evidence type="ECO:0000313" key="17">
    <source>
        <dbReference type="EMBL" id="AOZ96312.1"/>
    </source>
</evidence>
<dbReference type="Pfam" id="PF00512">
    <property type="entry name" value="HisKA"/>
    <property type="match status" value="1"/>
</dbReference>
<dbReference type="CDD" id="cd00082">
    <property type="entry name" value="HisKA"/>
    <property type="match status" value="1"/>
</dbReference>
<evidence type="ECO:0000259" key="16">
    <source>
        <dbReference type="PROSITE" id="PS50109"/>
    </source>
</evidence>
<keyword evidence="8" id="KW-0547">Nucleotide-binding</keyword>
<evidence type="ECO:0000256" key="12">
    <source>
        <dbReference type="ARBA" id="ARBA00023012"/>
    </source>
</evidence>
<gene>
    <name evidence="17" type="ORF">bhn_I1278</name>
</gene>
<feature type="transmembrane region" description="Helical" evidence="15">
    <location>
        <begin position="362"/>
        <end position="383"/>
    </location>
</feature>
<dbReference type="InterPro" id="IPR050398">
    <property type="entry name" value="HssS/ArlS-like"/>
</dbReference>
<feature type="transmembrane region" description="Helical" evidence="15">
    <location>
        <begin position="511"/>
        <end position="534"/>
    </location>
</feature>
<name>A0A1D9P1D0_9FIRM</name>
<keyword evidence="14" id="KW-0175">Coiled coil</keyword>
<proteinExistence type="predicted"/>
<comment type="catalytic activity">
    <reaction evidence="1">
        <text>ATP + protein L-histidine = ADP + protein N-phospho-L-histidine.</text>
        <dbReference type="EC" id="2.7.13.3"/>
    </reaction>
</comment>
<dbReference type="SUPFAM" id="SSF47384">
    <property type="entry name" value="Homodimeric domain of signal transducing histidine kinase"/>
    <property type="match status" value="1"/>
</dbReference>
<evidence type="ECO:0000256" key="9">
    <source>
        <dbReference type="ARBA" id="ARBA00022777"/>
    </source>
</evidence>
<accession>A0A1D9P1D0</accession>
<dbReference type="SUPFAM" id="SSF55874">
    <property type="entry name" value="ATPase domain of HSP90 chaperone/DNA topoisomerase II/histidine kinase"/>
    <property type="match status" value="1"/>
</dbReference>
<dbReference type="PANTHER" id="PTHR45528">
    <property type="entry name" value="SENSOR HISTIDINE KINASE CPXA"/>
    <property type="match status" value="1"/>
</dbReference>
<dbReference type="InterPro" id="IPR003661">
    <property type="entry name" value="HisK_dim/P_dom"/>
</dbReference>
<evidence type="ECO:0000256" key="7">
    <source>
        <dbReference type="ARBA" id="ARBA00022692"/>
    </source>
</evidence>
<evidence type="ECO:0000313" key="18">
    <source>
        <dbReference type="Proteomes" id="UP000179284"/>
    </source>
</evidence>
<protein>
    <recommendedName>
        <fullName evidence="3">histidine kinase</fullName>
        <ecNumber evidence="3">2.7.13.3</ecNumber>
    </recommendedName>
</protein>
<keyword evidence="7 15" id="KW-0812">Transmembrane</keyword>
<evidence type="ECO:0000256" key="4">
    <source>
        <dbReference type="ARBA" id="ARBA00022475"/>
    </source>
</evidence>
<sequence length="820" mass="92873">MTKYLKHPKLLSFLQHLMAAFIAFTYFYVFAGSSIIISGVRGDYSYNLYESDRTKGYEESYLFNNILGNNISDVLKLVAERSQLETSGEYDGKKKIDVTAYVNRGTTLPGDYITATYYLSDLLKWGQSGFEYETRDFTGEESAKFLSKSTTYTHLKNNIVSGGMNSYLSSQLEDNSMTFTITSSTQPEGGKHNILVSRYETVDGKNVEDLVSNWEEYNLLCSYVEEAALTLTNNFEDYGKLISYYSYQNSNVRYFISRTINGKTETYTNVEELSKETTGIDIKSMFEGYGKYIYYCPYELQYETNTLIKESVVRSLVKSYKFAFPDQIKVYIAVDTNDYPCIDGFTQGKISFSKYMPYRTQLYILSFVAAVVYLFILVIRLKASNNGADEERKKTIYTGAIIGIGLGIILIPFAAFVITSLIMDISYGKLLQIAHFPVYAAMGAFVFDIGLLYLVYGLFKKYKEKTLWKDSFTRQVIIKAKKLILSTTDNANVIIRTWIPYVGFVVLNTLLFNIGLAGIVLAVIFDVLVGVYLYRQNLDRDKIIHVIENIQNGDVKAKVKIDNLHADNISLAEAVNTIGEGIDRAVDTSMKDEKLKADLITNVSHDIKTPLTSIINYVDLIKREDIDNARVKEYVAVLEAKSQKLKQLTEDLVEASKISSGNISIQLDKIDFVELVNQTIGEFFEKLEASKLTPVFKAEKPSIIIMADARHLWRVVENLINNVCKYALPGTRVYMDMRIKEENNKKYVVFTIKNISANELNVDEGELTERFIRGDESRTTEGSGLGLSIAKNLTISQGGKFDIKLDGDLFKAMLTFEVIE</sequence>
<dbReference type="Gene3D" id="1.10.287.130">
    <property type="match status" value="1"/>
</dbReference>
<dbReference type="GO" id="GO:0000155">
    <property type="term" value="F:phosphorelay sensor kinase activity"/>
    <property type="evidence" value="ECO:0007669"/>
    <property type="project" value="InterPro"/>
</dbReference>
<keyword evidence="11 15" id="KW-1133">Transmembrane helix</keyword>
<evidence type="ECO:0000256" key="6">
    <source>
        <dbReference type="ARBA" id="ARBA00022679"/>
    </source>
</evidence>
<dbReference type="RefSeq" id="WP_071176013.1">
    <property type="nucleotide sequence ID" value="NZ_CP017831.1"/>
</dbReference>
<dbReference type="SMART" id="SM00388">
    <property type="entry name" value="HisKA"/>
    <property type="match status" value="1"/>
</dbReference>
<evidence type="ECO:0000256" key="15">
    <source>
        <dbReference type="SAM" id="Phobius"/>
    </source>
</evidence>
<feature type="transmembrane region" description="Helical" evidence="15">
    <location>
        <begin position="438"/>
        <end position="459"/>
    </location>
</feature>
<dbReference type="InterPro" id="IPR036097">
    <property type="entry name" value="HisK_dim/P_sf"/>
</dbReference>
<keyword evidence="10" id="KW-0067">ATP-binding</keyword>
<dbReference type="KEGG" id="bhu:bhn_I1278"/>
<feature type="transmembrane region" description="Helical" evidence="15">
    <location>
        <begin position="395"/>
        <end position="418"/>
    </location>
</feature>
<evidence type="ECO:0000256" key="8">
    <source>
        <dbReference type="ARBA" id="ARBA00022741"/>
    </source>
</evidence>
<reference evidence="18" key="1">
    <citation type="submission" date="2016-10" db="EMBL/GenBank/DDBJ databases">
        <title>The complete genome sequence of the rumen bacterium Butyrivibrio hungatei MB2003.</title>
        <authorList>
            <person name="Palevich N."/>
            <person name="Kelly W.J."/>
            <person name="Leahy S.C."/>
            <person name="Altermann E."/>
            <person name="Rakonjac J."/>
            <person name="Attwood G.T."/>
        </authorList>
    </citation>
    <scope>NUCLEOTIDE SEQUENCE [LARGE SCALE GENOMIC DNA]</scope>
    <source>
        <strain evidence="18">MB2003</strain>
    </source>
</reference>
<dbReference type="PROSITE" id="PS50109">
    <property type="entry name" value="HIS_KIN"/>
    <property type="match status" value="1"/>
</dbReference>
<evidence type="ECO:0000256" key="1">
    <source>
        <dbReference type="ARBA" id="ARBA00000085"/>
    </source>
</evidence>
<evidence type="ECO:0000256" key="3">
    <source>
        <dbReference type="ARBA" id="ARBA00012438"/>
    </source>
</evidence>
<keyword evidence="6" id="KW-0808">Transferase</keyword>
<evidence type="ECO:0000256" key="10">
    <source>
        <dbReference type="ARBA" id="ARBA00022840"/>
    </source>
</evidence>
<dbReference type="PANTHER" id="PTHR45528:SF1">
    <property type="entry name" value="SENSOR HISTIDINE KINASE CPXA"/>
    <property type="match status" value="1"/>
</dbReference>
<evidence type="ECO:0000256" key="14">
    <source>
        <dbReference type="SAM" id="Coils"/>
    </source>
</evidence>
<evidence type="ECO:0000256" key="13">
    <source>
        <dbReference type="ARBA" id="ARBA00023136"/>
    </source>
</evidence>
<organism evidence="17 18">
    <name type="scientific">Butyrivibrio hungatei</name>
    <dbReference type="NCBI Taxonomy" id="185008"/>
    <lineage>
        <taxon>Bacteria</taxon>
        <taxon>Bacillati</taxon>
        <taxon>Bacillota</taxon>
        <taxon>Clostridia</taxon>
        <taxon>Lachnospirales</taxon>
        <taxon>Lachnospiraceae</taxon>
        <taxon>Butyrivibrio</taxon>
    </lineage>
</organism>
<evidence type="ECO:0000256" key="2">
    <source>
        <dbReference type="ARBA" id="ARBA00004651"/>
    </source>
</evidence>
<dbReference type="GO" id="GO:0005524">
    <property type="term" value="F:ATP binding"/>
    <property type="evidence" value="ECO:0007669"/>
    <property type="project" value="UniProtKB-KW"/>
</dbReference>
<keyword evidence="4" id="KW-1003">Cell membrane</keyword>
<keyword evidence="5" id="KW-0597">Phosphoprotein</keyword>
<keyword evidence="18" id="KW-1185">Reference proteome</keyword>
<dbReference type="Gene3D" id="3.30.565.10">
    <property type="entry name" value="Histidine kinase-like ATPase, C-terminal domain"/>
    <property type="match status" value="1"/>
</dbReference>
<dbReference type="Pfam" id="PF02518">
    <property type="entry name" value="HATPase_c"/>
    <property type="match status" value="1"/>
</dbReference>
<keyword evidence="9 17" id="KW-0418">Kinase</keyword>
<dbReference type="OrthoDB" id="9792991at2"/>
<evidence type="ECO:0000256" key="11">
    <source>
        <dbReference type="ARBA" id="ARBA00022989"/>
    </source>
</evidence>
<dbReference type="Proteomes" id="UP000179284">
    <property type="component" value="Chromosome I"/>
</dbReference>
<comment type="subcellular location">
    <subcellularLocation>
        <location evidence="2">Cell membrane</location>
        <topology evidence="2">Multi-pass membrane protein</topology>
    </subcellularLocation>
</comment>
<dbReference type="EMBL" id="CP017831">
    <property type="protein sequence ID" value="AOZ96312.1"/>
    <property type="molecule type" value="Genomic_DNA"/>
</dbReference>
<feature type="domain" description="Histidine kinase" evidence="16">
    <location>
        <begin position="602"/>
        <end position="803"/>
    </location>
</feature>
<dbReference type="AlphaFoldDB" id="A0A1D9P1D0"/>
<dbReference type="InterPro" id="IPR005467">
    <property type="entry name" value="His_kinase_dom"/>
</dbReference>